<proteinExistence type="predicted"/>
<dbReference type="VEuPathDB" id="TrichDB:TVAGG3_0182150"/>
<reference evidence="5" key="2">
    <citation type="journal article" date="2007" name="Science">
        <title>Draft genome sequence of the sexually transmitted pathogen Trichomonas vaginalis.</title>
        <authorList>
            <person name="Carlton J.M."/>
            <person name="Hirt R.P."/>
            <person name="Silva J.C."/>
            <person name="Delcher A.L."/>
            <person name="Schatz M."/>
            <person name="Zhao Q."/>
            <person name="Wortman J.R."/>
            <person name="Bidwell S.L."/>
            <person name="Alsmark U.C.M."/>
            <person name="Besteiro S."/>
            <person name="Sicheritz-Ponten T."/>
            <person name="Noel C.J."/>
            <person name="Dacks J.B."/>
            <person name="Foster P.G."/>
            <person name="Simillion C."/>
            <person name="Van de Peer Y."/>
            <person name="Miranda-Saavedra D."/>
            <person name="Barton G.J."/>
            <person name="Westrop G.D."/>
            <person name="Mueller S."/>
            <person name="Dessi D."/>
            <person name="Fiori P.L."/>
            <person name="Ren Q."/>
            <person name="Paulsen I."/>
            <person name="Zhang H."/>
            <person name="Bastida-Corcuera F.D."/>
            <person name="Simoes-Barbosa A."/>
            <person name="Brown M.T."/>
            <person name="Hayes R.D."/>
            <person name="Mukherjee M."/>
            <person name="Okumura C.Y."/>
            <person name="Schneider R."/>
            <person name="Smith A.J."/>
            <person name="Vanacova S."/>
            <person name="Villalvazo M."/>
            <person name="Haas B.J."/>
            <person name="Pertea M."/>
            <person name="Feldblyum T.V."/>
            <person name="Utterback T.R."/>
            <person name="Shu C.L."/>
            <person name="Osoegawa K."/>
            <person name="de Jong P.J."/>
            <person name="Hrdy I."/>
            <person name="Horvathova L."/>
            <person name="Zubacova Z."/>
            <person name="Dolezal P."/>
            <person name="Malik S.B."/>
            <person name="Logsdon J.M. Jr."/>
            <person name="Henze K."/>
            <person name="Gupta A."/>
            <person name="Wang C.C."/>
            <person name="Dunne R.L."/>
            <person name="Upcroft J.A."/>
            <person name="Upcroft P."/>
            <person name="White O."/>
            <person name="Salzberg S.L."/>
            <person name="Tang P."/>
            <person name="Chiu C.-H."/>
            <person name="Lee Y.-S."/>
            <person name="Embley T.M."/>
            <person name="Coombs G.H."/>
            <person name="Mottram J.C."/>
            <person name="Tachezy J."/>
            <person name="Fraser-Liggett C.M."/>
            <person name="Johnson P.J."/>
        </authorList>
    </citation>
    <scope>NUCLEOTIDE SEQUENCE [LARGE SCALE GENOMIC DNA]</scope>
    <source>
        <strain evidence="5">G3</strain>
    </source>
</reference>
<dbReference type="InParanoid" id="A2ESV6"/>
<dbReference type="eggNOG" id="KOG4177">
    <property type="taxonomic scope" value="Eukaryota"/>
</dbReference>
<dbReference type="PROSITE" id="PS50297">
    <property type="entry name" value="ANK_REP_REGION"/>
    <property type="match status" value="7"/>
</dbReference>
<dbReference type="Pfam" id="PF12796">
    <property type="entry name" value="Ank_2"/>
    <property type="match status" value="10"/>
</dbReference>
<evidence type="ECO:0000313" key="6">
    <source>
        <dbReference type="Proteomes" id="UP000001542"/>
    </source>
</evidence>
<accession>A2ESV6</accession>
<dbReference type="SUPFAM" id="SSF48403">
    <property type="entry name" value="Ankyrin repeat"/>
    <property type="match status" value="5"/>
</dbReference>
<dbReference type="PANTHER" id="PTHR24198:SF165">
    <property type="entry name" value="ANKYRIN REPEAT-CONTAINING PROTEIN-RELATED"/>
    <property type="match status" value="1"/>
</dbReference>
<sequence>MEINESSIIDNAIPTIIPKGVSDFPETTKDVYNLIRKQGNYEKIISAKFDPNSKFKGQTCLEIAITSKVLDSVKALLEKGANPNTIVEDRYTMIMLAMKTKNQSIIQELLNHGADPSYVNPKSEKAIDFGNSASRQALVGYDKSIKPQNDFMKSIQNNENENFLFWLTDGKDINKHELISGISAFHYACMSGNLLMVSTLKKLGVDWQYRDKKGFNGLYYAIKNNHLNIVKYWSKVFNINELNSEKTALMIAVKFDHPEIVEFLMGVSDISILRKEETAIFRAIRKNKSECVKMMLKAKPDLNKHRGGKDNKSLPSEYAAKYNSIETLSVLCSENNVETTPIFIVAENGSIKGVETLLQKGNNDVDTINPNNGDTLLLSAIRSGNIELVNFLLEKGARVFYTNFEGDSSFTLSINLKKYNILEILLKSVHDDLGREFVWKVFKYAAEKNDEKSASLILPFVKERISKENITMNASLNSNILKVILGYNDKDKMKKGKDIFDAIQRNDLNAVKFYLYKKVNIDIKSKENNSLLMHAALYNAKEVFEFLLNIGINKEYQKDDGKDCLVICIQNNRTEFVKLLAEKGVDLKMPRLESSDPITIACESGSLDVLKYLISKEIKPNEVSKESEIPLAAAVISGHLDIVKYLIEEIKLSPDTMNKDKIPIISLSVLHKQKEVFKYLSTISAIKMTDSKGNTLLHYAAMANDVETCEFCLANGIEVDQTNSDEAITPYLCAVKKSNKEAMNYLLSKGANPKFVTEYNTNALFYAIESGDLELVTELSNNGFDVNGKNSAGMTPYLVACKFGHEKIVKFLEKKGAKEEERDNNNCNALYYAAIGGNKNLFSHLVHWKTKLDETFDNGVNYLHLACIYGNTEIVKYLYKKGLSPFDLTQTKISSFHYAASKNNLECFELLHTSSIKNSKDPYTCEGPNGHFPLETALRTGTKVAQYILDIKDYPATFDAYINYLLNRSCKEGNLRMVRIILNHKNSINSVFNGETPIIAAGLAKNFHIVKYLKEANAEIESTQYESLMFRTIKNNDIESLKVLISLGFDCNEKMVNGLTPLHLSLTLKLKQIYEYLMTLPVDILTYRNDKLTTLEMSVETGDAKVVEKIINKGALINVQSDDNTPLIYSIRMDQKDAFEMLLTKGAKIFLHDHKNGNYPIHIAATAKNDYYLKKLIELNVEVDIKNYNNETPLFFAVNSNNIENYRTLVSHGANNKVLNKDGRNLLFNAIFSNSFEMADILIADGLDVNHKDINGKTCFDYIIMGDNCSCLKYLLEKKLITSNMEFGEGENLLTFSIDMKALNCVNMLIDDGYEVTAANKNKQTALHKCAIYSSLNEILSLAQKLVQKGANINAVDKDNSTPLTLTNWYMQKDRRLAHFLKSVGGIDPIFEQYKQKTYKDLEVMKNNNDSAENEKKIAERTRNDHLDKIKSLENDSQKAIENYNELKKSFESEIGKCKTNEEKSKVVKKYEKKKENATKEKTTTEQKLSEEKKKSKDFDESYNAAFNKWNSVHNKYTLASNAFTDMCKTYDSL</sequence>
<feature type="repeat" description="ANK" evidence="3">
    <location>
        <begin position="180"/>
        <end position="212"/>
    </location>
</feature>
<feature type="repeat" description="ANK" evidence="3">
    <location>
        <begin position="1090"/>
        <end position="1122"/>
    </location>
</feature>
<dbReference type="RefSeq" id="XP_001316505.1">
    <property type="nucleotide sequence ID" value="XM_001316470.1"/>
</dbReference>
<feature type="repeat" description="ANK" evidence="3">
    <location>
        <begin position="858"/>
        <end position="882"/>
    </location>
</feature>
<evidence type="ECO:0000256" key="4">
    <source>
        <dbReference type="SAM" id="MobiDB-lite"/>
    </source>
</evidence>
<feature type="repeat" description="ANK" evidence="3">
    <location>
        <begin position="1122"/>
        <end position="1154"/>
    </location>
</feature>
<dbReference type="Pfam" id="PF00023">
    <property type="entry name" value="Ank"/>
    <property type="match status" value="2"/>
</dbReference>
<feature type="repeat" description="ANK" evidence="3">
    <location>
        <begin position="759"/>
        <end position="791"/>
    </location>
</feature>
<dbReference type="PROSITE" id="PS50088">
    <property type="entry name" value="ANK_REPEAT"/>
    <property type="match status" value="14"/>
</dbReference>
<keyword evidence="2 3" id="KW-0040">ANK repeat</keyword>
<evidence type="ECO:0000313" key="5">
    <source>
        <dbReference type="EMBL" id="EAY04282.1"/>
    </source>
</evidence>
<feature type="repeat" description="ANK" evidence="3">
    <location>
        <begin position="372"/>
        <end position="404"/>
    </location>
</feature>
<gene>
    <name evidence="5" type="ORF">TVAG_390520</name>
</gene>
<feature type="repeat" description="ANK" evidence="3">
    <location>
        <begin position="1156"/>
        <end position="1188"/>
    </location>
</feature>
<name>A2ESV6_TRIV3</name>
<feature type="repeat" description="ANK" evidence="3">
    <location>
        <begin position="1322"/>
        <end position="1358"/>
    </location>
</feature>
<keyword evidence="1" id="KW-0677">Repeat</keyword>
<feature type="repeat" description="ANK" evidence="3">
    <location>
        <begin position="56"/>
        <end position="88"/>
    </location>
</feature>
<dbReference type="KEGG" id="tva:4762137"/>
<dbReference type="eggNOG" id="KOG0502">
    <property type="taxonomic scope" value="Eukaryota"/>
</dbReference>
<feature type="repeat" description="ANK" evidence="3">
    <location>
        <begin position="89"/>
        <end position="121"/>
    </location>
</feature>
<dbReference type="InterPro" id="IPR036770">
    <property type="entry name" value="Ankyrin_rpt-contain_sf"/>
</dbReference>
<evidence type="ECO:0000256" key="2">
    <source>
        <dbReference type="ARBA" id="ARBA00023043"/>
    </source>
</evidence>
<dbReference type="Gene3D" id="1.25.40.20">
    <property type="entry name" value="Ankyrin repeat-containing domain"/>
    <property type="match status" value="7"/>
</dbReference>
<dbReference type="STRING" id="5722.A2ESV6"/>
<dbReference type="InterPro" id="IPR002110">
    <property type="entry name" value="Ankyrin_rpt"/>
</dbReference>
<feature type="repeat" description="ANK" evidence="3">
    <location>
        <begin position="1189"/>
        <end position="1221"/>
    </location>
</feature>
<dbReference type="EMBL" id="DS113480">
    <property type="protein sequence ID" value="EAY04282.1"/>
    <property type="molecule type" value="Genomic_DNA"/>
</dbReference>
<dbReference type="SMR" id="A2ESV6"/>
<dbReference type="Proteomes" id="UP000001542">
    <property type="component" value="Unassembled WGS sequence"/>
</dbReference>
<feature type="repeat" description="ANK" evidence="3">
    <location>
        <begin position="792"/>
        <end position="824"/>
    </location>
</feature>
<dbReference type="VEuPathDB" id="TrichDB:TVAG_390520"/>
<organism evidence="5 6">
    <name type="scientific">Trichomonas vaginalis (strain ATCC PRA-98 / G3)</name>
    <dbReference type="NCBI Taxonomy" id="412133"/>
    <lineage>
        <taxon>Eukaryota</taxon>
        <taxon>Metamonada</taxon>
        <taxon>Parabasalia</taxon>
        <taxon>Trichomonadida</taxon>
        <taxon>Trichomonadidae</taxon>
        <taxon>Trichomonas</taxon>
    </lineage>
</organism>
<evidence type="ECO:0000256" key="3">
    <source>
        <dbReference type="PROSITE-ProRule" id="PRU00023"/>
    </source>
</evidence>
<dbReference type="PANTHER" id="PTHR24198">
    <property type="entry name" value="ANKYRIN REPEAT AND PROTEIN KINASE DOMAIN-CONTAINING PROTEIN"/>
    <property type="match status" value="1"/>
</dbReference>
<feature type="region of interest" description="Disordered" evidence="4">
    <location>
        <begin position="1467"/>
        <end position="1499"/>
    </location>
</feature>
<feature type="repeat" description="ANK" evidence="3">
    <location>
        <begin position="692"/>
        <end position="724"/>
    </location>
</feature>
<evidence type="ECO:0000256" key="1">
    <source>
        <dbReference type="ARBA" id="ARBA00022737"/>
    </source>
</evidence>
<dbReference type="SMART" id="SM00248">
    <property type="entry name" value="ANK"/>
    <property type="match status" value="33"/>
</dbReference>
<reference evidence="5" key="1">
    <citation type="submission" date="2006-10" db="EMBL/GenBank/DDBJ databases">
        <authorList>
            <person name="Amadeo P."/>
            <person name="Zhao Q."/>
            <person name="Wortman J."/>
            <person name="Fraser-Liggett C."/>
            <person name="Carlton J."/>
        </authorList>
    </citation>
    <scope>NUCLEOTIDE SEQUENCE</scope>
    <source>
        <strain evidence="5">G3</strain>
    </source>
</reference>
<protein>
    <submittedName>
        <fullName evidence="5">Uncharacterized protein</fullName>
    </submittedName>
</protein>
<keyword evidence="6" id="KW-1185">Reference proteome</keyword>
<feature type="repeat" description="ANK" evidence="3">
    <location>
        <begin position="1222"/>
        <end position="1254"/>
    </location>
</feature>